<dbReference type="Proteomes" id="UP000610594">
    <property type="component" value="Unassembled WGS sequence"/>
</dbReference>
<name>A0ABX0MFY4_9BURK</name>
<accession>A0ABX0MFY4</accession>
<comment type="caution">
    <text evidence="2">The sequence shown here is derived from an EMBL/GenBank/DDBJ whole genome shotgun (WGS) entry which is preliminary data.</text>
</comment>
<evidence type="ECO:0000259" key="1">
    <source>
        <dbReference type="Pfam" id="PF07589"/>
    </source>
</evidence>
<dbReference type="InterPro" id="IPR014262">
    <property type="entry name" value="HAF_rpt"/>
</dbReference>
<organism evidence="2 3">
    <name type="scientific">Massilia genomosp. 1</name>
    <dbReference type="NCBI Taxonomy" id="2609280"/>
    <lineage>
        <taxon>Bacteria</taxon>
        <taxon>Pseudomonadati</taxon>
        <taxon>Pseudomonadota</taxon>
        <taxon>Betaproteobacteria</taxon>
        <taxon>Burkholderiales</taxon>
        <taxon>Oxalobacteraceae</taxon>
        <taxon>Telluria group</taxon>
        <taxon>Massilia</taxon>
    </lineage>
</organism>
<protein>
    <submittedName>
        <fullName evidence="2">DUF3466 family protein</fullName>
    </submittedName>
</protein>
<feature type="domain" description="Ice-binding protein C-terminal" evidence="1">
    <location>
        <begin position="359"/>
        <end position="383"/>
    </location>
</feature>
<dbReference type="Pfam" id="PF11949">
    <property type="entry name" value="DUF3466"/>
    <property type="match status" value="1"/>
</dbReference>
<evidence type="ECO:0000313" key="2">
    <source>
        <dbReference type="EMBL" id="NHZ60927.1"/>
    </source>
</evidence>
<dbReference type="NCBIfam" id="NF038126">
    <property type="entry name" value="PEP_CTERM_FxDxF"/>
    <property type="match status" value="1"/>
</dbReference>
<dbReference type="InterPro" id="IPR013424">
    <property type="entry name" value="Ice-binding_C"/>
</dbReference>
<dbReference type="NCBIfam" id="TIGR02913">
    <property type="entry name" value="HAF_rpt"/>
    <property type="match status" value="4"/>
</dbReference>
<reference evidence="2 3" key="1">
    <citation type="submission" date="2019-10" db="EMBL/GenBank/DDBJ databases">
        <title>Taxonomy of Antarctic Massilia spp.: description of Massilia rubra sp. nov., Massilia aquatica sp. nov., Massilia mucilaginosa sp. nov., Massilia frigida sp. nov. isolated from streams, lakes and regoliths.</title>
        <authorList>
            <person name="Holochova P."/>
            <person name="Sedlacek I."/>
            <person name="Kralova S."/>
            <person name="Maslanova I."/>
            <person name="Busse H.-J."/>
            <person name="Stankova E."/>
            <person name="Vrbovska V."/>
            <person name="Kovarovic V."/>
            <person name="Bartak M."/>
            <person name="Svec P."/>
            <person name="Pantucek R."/>
        </authorList>
    </citation>
    <scope>NUCLEOTIDE SEQUENCE [LARGE SCALE GENOMIC DNA]</scope>
    <source>
        <strain evidence="2 3">CCM 8694</strain>
    </source>
</reference>
<sequence length="390" mass="40908">MMDVFIHHRKTDMTFGRSLLSALVLGIFAAPVFAASPSYSVTMLNTGNWDRWRLIDNGGALYGESMGFSASYSNGKVNVMHVSDSPAPSGAVLAISKAGHIASYEYWTTARDYPNADGYLTFNGTSTRLGALGSDYTSLTTFANGVNDAGTVVGESRTNIRIPGGEPGYPRFASHAFIYANGKMRDLGTLGGTESSAAAINNGGTIVGTAQNAGHDSRAFIYQNGRMSDLGTFGGSSSLANDINDAGLVIGQSARDEYGYVKSAFVYANGAMTDLGWGAQGSSNAVDINELGQIVGYGADANGQTRGFIYQNGQLLQLDTAVDPSANWIIKATYSINDKGLILADACKLGVCGTVVLSPVPEPETYAMMLAGLGLLGVCARRRARRKAAA</sequence>
<evidence type="ECO:0000313" key="3">
    <source>
        <dbReference type="Proteomes" id="UP000610594"/>
    </source>
</evidence>
<dbReference type="Pfam" id="PF07589">
    <property type="entry name" value="PEP-CTERM"/>
    <property type="match status" value="1"/>
</dbReference>
<dbReference type="NCBIfam" id="TIGR02595">
    <property type="entry name" value="PEP_CTERM"/>
    <property type="match status" value="1"/>
</dbReference>
<gene>
    <name evidence="2" type="ORF">F1735_01150</name>
</gene>
<dbReference type="InterPro" id="IPR022562">
    <property type="entry name" value="DUF3466"/>
</dbReference>
<proteinExistence type="predicted"/>
<dbReference type="EMBL" id="WHJF01000002">
    <property type="protein sequence ID" value="NHZ60927.1"/>
    <property type="molecule type" value="Genomic_DNA"/>
</dbReference>
<keyword evidence="3" id="KW-1185">Reference proteome</keyword>